<protein>
    <submittedName>
        <fullName evidence="1">Uncharacterized protein</fullName>
    </submittedName>
</protein>
<dbReference type="EMBL" id="FLQS01000047">
    <property type="protein sequence ID" value="SBS78132.1"/>
    <property type="molecule type" value="Genomic_DNA"/>
</dbReference>
<sequence>MTIACHPDEVVLVINELHEVAETVRTYGDLGRPPGGGRPSLGGMPMQLYLLAAAVETQMRSLIHADHVCASRLFHPRDDPARKVMHFDLTTADTVVVSAVSTEICVAELGHAHRRLTAATTRLRTALQSPAMAPVLESLDNEAEQLRLFVAAFA</sequence>
<accession>A0A1Y5PHJ3</accession>
<reference evidence="1" key="1">
    <citation type="submission" date="2016-03" db="EMBL/GenBank/DDBJ databases">
        <authorList>
            <person name="Ploux O."/>
        </authorList>
    </citation>
    <scope>NUCLEOTIDE SEQUENCE</scope>
    <source>
        <strain evidence="1">UC10</strain>
    </source>
</reference>
<proteinExistence type="predicted"/>
<organism evidence="1">
    <name type="scientific">uncultured Mycobacterium sp</name>
    <dbReference type="NCBI Taxonomy" id="171292"/>
    <lineage>
        <taxon>Bacteria</taxon>
        <taxon>Bacillati</taxon>
        <taxon>Actinomycetota</taxon>
        <taxon>Actinomycetes</taxon>
        <taxon>Mycobacteriales</taxon>
        <taxon>Mycobacteriaceae</taxon>
        <taxon>Mycobacterium</taxon>
        <taxon>environmental samples</taxon>
    </lineage>
</organism>
<gene>
    <name evidence="1" type="ORF">MHPYR_510016</name>
</gene>
<evidence type="ECO:0000313" key="1">
    <source>
        <dbReference type="EMBL" id="SBS78132.1"/>
    </source>
</evidence>
<dbReference type="AlphaFoldDB" id="A0A1Y5PHJ3"/>
<name>A0A1Y5PHJ3_9MYCO</name>